<sequence length="284" mass="31047">MKLRVPYSDRSDPAGTTRSGPGIVPHFVGLIVTAGILLAALTFARAAPPRESIVADLSQRQVPITADFDGTEIIVFGAVKRDGPARTDSPLSVIVTVEGPSRPVTVRRKERIAGIWVNTDAVEIDLAPSFYAIATTGPLNQILSDTEDLRHKISIPRKIRSVGAPSNIQDSLSFTDALIRLRTRSGIYQLRPNTIRFLDQTLFNTAVTLPANLTEGTYRVTLYLTRDRKVVSSQSTTLAVRKVGLERDLYRLANEQPLAYGILSIVIAIAAGWLASAVFRWLKS</sequence>
<keyword evidence="1" id="KW-1133">Transmembrane helix</keyword>
<evidence type="ECO:0000256" key="1">
    <source>
        <dbReference type="SAM" id="Phobius"/>
    </source>
</evidence>
<dbReference type="OrthoDB" id="9815212at2"/>
<feature type="transmembrane region" description="Helical" evidence="1">
    <location>
        <begin position="23"/>
        <end position="44"/>
    </location>
</feature>
<dbReference type="Proteomes" id="UP000239736">
    <property type="component" value="Unassembled WGS sequence"/>
</dbReference>
<keyword evidence="1" id="KW-0472">Membrane</keyword>
<evidence type="ECO:0000313" key="3">
    <source>
        <dbReference type="Proteomes" id="UP000239736"/>
    </source>
</evidence>
<dbReference type="RefSeq" id="WP_104071128.1">
    <property type="nucleotide sequence ID" value="NZ_PRDS01000005.1"/>
</dbReference>
<keyword evidence="1" id="KW-0812">Transmembrane</keyword>
<evidence type="ECO:0000313" key="2">
    <source>
        <dbReference type="EMBL" id="PPB80583.1"/>
    </source>
</evidence>
<gene>
    <name evidence="2" type="ORF">LV82_01932</name>
</gene>
<organism evidence="2 3">
    <name type="scientific">Albidovulum inexpectatum</name>
    <dbReference type="NCBI Taxonomy" id="196587"/>
    <lineage>
        <taxon>Bacteria</taxon>
        <taxon>Pseudomonadati</taxon>
        <taxon>Pseudomonadota</taxon>
        <taxon>Alphaproteobacteria</taxon>
        <taxon>Rhodobacterales</taxon>
        <taxon>Paracoccaceae</taxon>
        <taxon>Albidovulum</taxon>
    </lineage>
</organism>
<dbReference type="EMBL" id="PRDS01000005">
    <property type="protein sequence ID" value="PPB80583.1"/>
    <property type="molecule type" value="Genomic_DNA"/>
</dbReference>
<feature type="transmembrane region" description="Helical" evidence="1">
    <location>
        <begin position="258"/>
        <end position="282"/>
    </location>
</feature>
<reference evidence="2 3" key="1">
    <citation type="submission" date="2018-01" db="EMBL/GenBank/DDBJ databases">
        <title>Genomic Encyclopedia of Archaeal and Bacterial Type Strains, Phase II (KMG-II): from individual species to whole genera.</title>
        <authorList>
            <person name="Goeker M."/>
        </authorList>
    </citation>
    <scope>NUCLEOTIDE SEQUENCE [LARGE SCALE GENOMIC DNA]</scope>
    <source>
        <strain evidence="2 3">DSM 12048</strain>
    </source>
</reference>
<keyword evidence="3" id="KW-1185">Reference proteome</keyword>
<name>A0A2S5JGI4_9RHOB</name>
<dbReference type="InterPro" id="IPR019088">
    <property type="entry name" value="CHP02186-rel_TM"/>
</dbReference>
<accession>A0A2S5JGI4</accession>
<protein>
    <submittedName>
        <fullName evidence="2">Uncharacterized protein (TIGR02186 family)</fullName>
    </submittedName>
</protein>
<dbReference type="Pfam" id="PF09608">
    <property type="entry name" value="Alph_Pro_TM"/>
    <property type="match status" value="1"/>
</dbReference>
<comment type="caution">
    <text evidence="2">The sequence shown here is derived from an EMBL/GenBank/DDBJ whole genome shotgun (WGS) entry which is preliminary data.</text>
</comment>
<dbReference type="AlphaFoldDB" id="A0A2S5JGI4"/>
<proteinExistence type="predicted"/>